<dbReference type="PROSITE" id="PS51375">
    <property type="entry name" value="PPR"/>
    <property type="match status" value="6"/>
</dbReference>
<organism evidence="4 5">
    <name type="scientific">Medicago truncatula</name>
    <name type="common">Barrel medic</name>
    <name type="synonym">Medicago tribuloides</name>
    <dbReference type="NCBI Taxonomy" id="3880"/>
    <lineage>
        <taxon>Eukaryota</taxon>
        <taxon>Viridiplantae</taxon>
        <taxon>Streptophyta</taxon>
        <taxon>Embryophyta</taxon>
        <taxon>Tracheophyta</taxon>
        <taxon>Spermatophyta</taxon>
        <taxon>Magnoliopsida</taxon>
        <taxon>eudicotyledons</taxon>
        <taxon>Gunneridae</taxon>
        <taxon>Pentapetalae</taxon>
        <taxon>rosids</taxon>
        <taxon>fabids</taxon>
        <taxon>Fabales</taxon>
        <taxon>Fabaceae</taxon>
        <taxon>Papilionoideae</taxon>
        <taxon>50 kb inversion clade</taxon>
        <taxon>NPAAA clade</taxon>
        <taxon>Hologalegina</taxon>
        <taxon>IRL clade</taxon>
        <taxon>Trifolieae</taxon>
        <taxon>Medicago</taxon>
    </lineage>
</organism>
<protein>
    <submittedName>
        <fullName evidence="4">Putative pentatricopeptide</fullName>
    </submittedName>
</protein>
<accession>A0A396IVU3</accession>
<feature type="repeat" description="PPR" evidence="3">
    <location>
        <begin position="57"/>
        <end position="91"/>
    </location>
</feature>
<name>A0A396IVU3_MEDTR</name>
<dbReference type="PANTHER" id="PTHR47934">
    <property type="entry name" value="PENTATRICOPEPTIDE REPEAT-CONTAINING PROTEIN PET309, MITOCHONDRIAL"/>
    <property type="match status" value="1"/>
</dbReference>
<dbReference type="EMBL" id="PSQE01000003">
    <property type="protein sequence ID" value="RHN69826.1"/>
    <property type="molecule type" value="Genomic_DNA"/>
</dbReference>
<dbReference type="InterPro" id="IPR011990">
    <property type="entry name" value="TPR-like_helical_dom_sf"/>
</dbReference>
<evidence type="ECO:0000256" key="2">
    <source>
        <dbReference type="ARBA" id="ARBA00022737"/>
    </source>
</evidence>
<dbReference type="AlphaFoldDB" id="A0A396IVU3"/>
<reference evidence="5" key="1">
    <citation type="journal article" date="2018" name="Nat. Plants">
        <title>Whole-genome landscape of Medicago truncatula symbiotic genes.</title>
        <authorList>
            <person name="Pecrix Y."/>
            <person name="Staton S.E."/>
            <person name="Sallet E."/>
            <person name="Lelandais-Briere C."/>
            <person name="Moreau S."/>
            <person name="Carrere S."/>
            <person name="Blein T."/>
            <person name="Jardinaud M.F."/>
            <person name="Latrasse D."/>
            <person name="Zouine M."/>
            <person name="Zahm M."/>
            <person name="Kreplak J."/>
            <person name="Mayjonade B."/>
            <person name="Satge C."/>
            <person name="Perez M."/>
            <person name="Cauet S."/>
            <person name="Marande W."/>
            <person name="Chantry-Darmon C."/>
            <person name="Lopez-Roques C."/>
            <person name="Bouchez O."/>
            <person name="Berard A."/>
            <person name="Debelle F."/>
            <person name="Munos S."/>
            <person name="Bendahmane A."/>
            <person name="Berges H."/>
            <person name="Niebel A."/>
            <person name="Buitink J."/>
            <person name="Frugier F."/>
            <person name="Benhamed M."/>
            <person name="Crespi M."/>
            <person name="Gouzy J."/>
            <person name="Gamas P."/>
        </authorList>
    </citation>
    <scope>NUCLEOTIDE SEQUENCE [LARGE SCALE GENOMIC DNA]</scope>
    <source>
        <strain evidence="5">cv. Jemalong A17</strain>
    </source>
</reference>
<dbReference type="NCBIfam" id="TIGR00756">
    <property type="entry name" value="PPR"/>
    <property type="match status" value="5"/>
</dbReference>
<dbReference type="Pfam" id="PF13041">
    <property type="entry name" value="PPR_2"/>
    <property type="match status" value="3"/>
</dbReference>
<dbReference type="InterPro" id="IPR051114">
    <property type="entry name" value="Mito_RNA_Proc_CCM1"/>
</dbReference>
<dbReference type="PANTHER" id="PTHR47934:SF6">
    <property type="entry name" value="MITOCHONDRIAL GROUP I INTRON SPLICING FACTOR CCM1-RELATED"/>
    <property type="match status" value="1"/>
</dbReference>
<feature type="repeat" description="PPR" evidence="3">
    <location>
        <begin position="214"/>
        <end position="248"/>
    </location>
</feature>
<comment type="similarity">
    <text evidence="1">Belongs to the PPR family. P subfamily.</text>
</comment>
<sequence length="258" mass="29544">MGYTKKAIESFVRMREFGVEPDAHMYNTILREMLNEKLLELALALYTTMLKSNVEPNFYTYNMLIDGLCKRGEVKGAQELLDEMKRVGIVPCVLSMTSILYSCWFPPSDMISCNVVLNGFCKTGRLKEALSFVWLIKKDGFSLNRNSYTSLINGFFKARRYREARVWYTKMFEEGIVPDVVLYAIMIRGLSEEGRVGEAGKMLEEMNQIGLTHDAYCYNVVIQGLCDVGLLNRAQSLHLEISERNVCTHTILICEMCK</sequence>
<dbReference type="InterPro" id="IPR002885">
    <property type="entry name" value="PPR_rpt"/>
</dbReference>
<dbReference type="Gene3D" id="1.25.40.10">
    <property type="entry name" value="Tetratricopeptide repeat domain"/>
    <property type="match status" value="3"/>
</dbReference>
<evidence type="ECO:0000256" key="1">
    <source>
        <dbReference type="ARBA" id="ARBA00007626"/>
    </source>
</evidence>
<gene>
    <name evidence="4" type="ORF">MtrunA17_Chr3g0128971</name>
</gene>
<evidence type="ECO:0000313" key="5">
    <source>
        <dbReference type="Proteomes" id="UP000265566"/>
    </source>
</evidence>
<feature type="repeat" description="PPR" evidence="3">
    <location>
        <begin position="179"/>
        <end position="213"/>
    </location>
</feature>
<comment type="caution">
    <text evidence="4">The sequence shown here is derived from an EMBL/GenBank/DDBJ whole genome shotgun (WGS) entry which is preliminary data.</text>
</comment>
<keyword evidence="2" id="KW-0677">Repeat</keyword>
<evidence type="ECO:0000256" key="3">
    <source>
        <dbReference type="PROSITE-ProRule" id="PRU00708"/>
    </source>
</evidence>
<evidence type="ECO:0000313" key="4">
    <source>
        <dbReference type="EMBL" id="RHN69826.1"/>
    </source>
</evidence>
<dbReference type="Proteomes" id="UP000265566">
    <property type="component" value="Chromosome 3"/>
</dbReference>
<feature type="repeat" description="PPR" evidence="3">
    <location>
        <begin position="109"/>
        <end position="143"/>
    </location>
</feature>
<feature type="repeat" description="PPR" evidence="3">
    <location>
        <begin position="144"/>
        <end position="178"/>
    </location>
</feature>
<feature type="repeat" description="PPR" evidence="3">
    <location>
        <begin position="22"/>
        <end position="56"/>
    </location>
</feature>
<proteinExistence type="inferred from homology"/>
<dbReference type="Gramene" id="rna18345">
    <property type="protein sequence ID" value="RHN69826.1"/>
    <property type="gene ID" value="gene18345"/>
</dbReference>